<organism evidence="3 4">
    <name type="scientific">Propionimicrobium lymphophilum ACS-093-V-SCH5</name>
    <dbReference type="NCBI Taxonomy" id="883161"/>
    <lineage>
        <taxon>Bacteria</taxon>
        <taxon>Bacillati</taxon>
        <taxon>Actinomycetota</taxon>
        <taxon>Actinomycetes</taxon>
        <taxon>Propionibacteriales</taxon>
        <taxon>Propionibacteriaceae</taxon>
        <taxon>Propionimicrobium</taxon>
    </lineage>
</organism>
<dbReference type="SUPFAM" id="SSF51230">
    <property type="entry name" value="Single hybrid motif"/>
    <property type="match status" value="1"/>
</dbReference>
<dbReference type="OrthoDB" id="5149441at2"/>
<dbReference type="InterPro" id="IPR001882">
    <property type="entry name" value="Biotin_BS"/>
</dbReference>
<name>S2X0R0_9ACTN</name>
<dbReference type="PROSITE" id="PS50968">
    <property type="entry name" value="BIOTINYL_LIPOYL"/>
    <property type="match status" value="1"/>
</dbReference>
<dbReference type="Gene3D" id="2.40.50.100">
    <property type="match status" value="1"/>
</dbReference>
<evidence type="ECO:0000313" key="3">
    <source>
        <dbReference type="EMBL" id="EPD33609.1"/>
    </source>
</evidence>
<evidence type="ECO:0000313" key="4">
    <source>
        <dbReference type="Proteomes" id="UP000014417"/>
    </source>
</evidence>
<keyword evidence="1" id="KW-0092">Biotin</keyword>
<protein>
    <recommendedName>
        <fullName evidence="2">Lipoyl-binding domain-containing protein</fullName>
    </recommendedName>
</protein>
<dbReference type="Proteomes" id="UP000014417">
    <property type="component" value="Unassembled WGS sequence"/>
</dbReference>
<dbReference type="STRING" id="883161.HMPREF9306_00363"/>
<dbReference type="InterPro" id="IPR050709">
    <property type="entry name" value="Biotin_Carboxyl_Carrier/Decarb"/>
</dbReference>
<dbReference type="PROSITE" id="PS00188">
    <property type="entry name" value="BIOTIN"/>
    <property type="match status" value="1"/>
</dbReference>
<gene>
    <name evidence="3" type="ORF">HMPREF9306_00363</name>
</gene>
<evidence type="ECO:0000259" key="2">
    <source>
        <dbReference type="PROSITE" id="PS50968"/>
    </source>
</evidence>
<dbReference type="PANTHER" id="PTHR45266:SF3">
    <property type="entry name" value="OXALOACETATE DECARBOXYLASE ALPHA CHAIN"/>
    <property type="match status" value="1"/>
</dbReference>
<reference evidence="3 4" key="1">
    <citation type="submission" date="2013-04" db="EMBL/GenBank/DDBJ databases">
        <title>The Genome Sequence of Propionimicrobium lymphophilum ACS-093-V-SCH5.</title>
        <authorList>
            <consortium name="The Broad Institute Genomics Platform"/>
            <person name="Earl A."/>
            <person name="Ward D."/>
            <person name="Feldgarden M."/>
            <person name="Gevers D."/>
            <person name="Saerens B."/>
            <person name="Vaneechoutte M."/>
            <person name="Walker B."/>
            <person name="Young S."/>
            <person name="Zeng Q."/>
            <person name="Gargeya S."/>
            <person name="Fitzgerald M."/>
            <person name="Haas B."/>
            <person name="Abouelleil A."/>
            <person name="Allen A.W."/>
            <person name="Alvarado L."/>
            <person name="Arachchi H.M."/>
            <person name="Berlin A.M."/>
            <person name="Chapman S.B."/>
            <person name="Gainer-Dewar J."/>
            <person name="Goldberg J."/>
            <person name="Griggs A."/>
            <person name="Gujja S."/>
            <person name="Hansen M."/>
            <person name="Howarth C."/>
            <person name="Imamovic A."/>
            <person name="Ireland A."/>
            <person name="Larimer J."/>
            <person name="McCowan C."/>
            <person name="Murphy C."/>
            <person name="Pearson M."/>
            <person name="Poon T.W."/>
            <person name="Priest M."/>
            <person name="Roberts A."/>
            <person name="Saif S."/>
            <person name="Shea T."/>
            <person name="Sisk P."/>
            <person name="Sykes S."/>
            <person name="Wortman J."/>
            <person name="Nusbaum C."/>
            <person name="Birren B."/>
        </authorList>
    </citation>
    <scope>NUCLEOTIDE SEQUENCE [LARGE SCALE GENOMIC DNA]</scope>
    <source>
        <strain evidence="3 4">ACS-093-V-SCH5</strain>
    </source>
</reference>
<dbReference type="RefSeq" id="WP_016455218.1">
    <property type="nucleotide sequence ID" value="NZ_KE150269.1"/>
</dbReference>
<dbReference type="Pfam" id="PF00364">
    <property type="entry name" value="Biotin_lipoyl"/>
    <property type="match status" value="1"/>
</dbReference>
<accession>S2X0R0</accession>
<dbReference type="PANTHER" id="PTHR45266">
    <property type="entry name" value="OXALOACETATE DECARBOXYLASE ALPHA CHAIN"/>
    <property type="match status" value="1"/>
</dbReference>
<dbReference type="InterPro" id="IPR011053">
    <property type="entry name" value="Single_hybrid_motif"/>
</dbReference>
<dbReference type="EMBL" id="AGZR01000004">
    <property type="protein sequence ID" value="EPD33609.1"/>
    <property type="molecule type" value="Genomic_DNA"/>
</dbReference>
<dbReference type="CDD" id="cd06850">
    <property type="entry name" value="biotinyl_domain"/>
    <property type="match status" value="1"/>
</dbReference>
<evidence type="ECO:0000256" key="1">
    <source>
        <dbReference type="ARBA" id="ARBA00023267"/>
    </source>
</evidence>
<sequence length="121" mass="12124">MRLKMTVNGNEYVVDVEQEPEVRPVPGPIVIGGGAAPAAAAPAAAAAGGAGPNDVTAPLAGSVARFEVAEGDKVEAGQVVVVLEAMKMETEIAAPKAGTVTKLLAEVRQAVQGGQPLLTIE</sequence>
<dbReference type="FunFam" id="2.40.50.100:FF:000003">
    <property type="entry name" value="Acetyl-CoA carboxylase biotin carboxyl carrier protein"/>
    <property type="match status" value="1"/>
</dbReference>
<dbReference type="HOGENOM" id="CLU_016733_5_2_11"/>
<comment type="caution">
    <text evidence="3">The sequence shown here is derived from an EMBL/GenBank/DDBJ whole genome shotgun (WGS) entry which is preliminary data.</text>
</comment>
<dbReference type="PATRIC" id="fig|883161.3.peg.367"/>
<keyword evidence="4" id="KW-1185">Reference proteome</keyword>
<dbReference type="InterPro" id="IPR000089">
    <property type="entry name" value="Biotin_lipoyl"/>
</dbReference>
<proteinExistence type="predicted"/>
<feature type="domain" description="Lipoyl-binding" evidence="2">
    <location>
        <begin position="44"/>
        <end position="121"/>
    </location>
</feature>
<dbReference type="AlphaFoldDB" id="S2X0R0"/>